<dbReference type="PROSITE" id="PS51882">
    <property type="entry name" value="G_ALPHA"/>
    <property type="match status" value="1"/>
</dbReference>
<evidence type="ECO:0000256" key="6">
    <source>
        <dbReference type="ARBA" id="ARBA00023224"/>
    </source>
</evidence>
<dbReference type="Gene3D" id="1.10.400.10">
    <property type="entry name" value="GI Alpha 1, domain 2-like"/>
    <property type="match status" value="1"/>
</dbReference>
<name>A0A4U1FJN4_MONMO</name>
<keyword evidence="3 7" id="KW-0547">Nucleotide-binding</keyword>
<protein>
    <recommendedName>
        <fullName evidence="11">Guanine nucleotide-binding protein subunit alpha-13</fullName>
    </recommendedName>
</protein>
<dbReference type="AlphaFoldDB" id="A0A4U1FJN4"/>
<sequence length="180" mass="20681">MADFLPSRSVLSVCFPGCVLTSGEAEQQRKSKEIDKCLSREKTYVKRLVKILLLGAGESGKSTFLKQMRIIHGQDFDQRAREEFRPTIYSNVIKGMRVLVDAREKLHIPWGDTSNHLNGDKLMAFDTRTPLTAQGIVETRVFLQYLPAIRALWADSGIQNAYDRRREFQLVRDLVFFLML</sequence>
<evidence type="ECO:0000313" key="10">
    <source>
        <dbReference type="Proteomes" id="UP000308365"/>
    </source>
</evidence>
<evidence type="ECO:0000256" key="4">
    <source>
        <dbReference type="ARBA" id="ARBA00022842"/>
    </source>
</evidence>
<dbReference type="SUPFAM" id="SSF47895">
    <property type="entry name" value="Transducin (alpha subunit), insertion domain"/>
    <property type="match status" value="1"/>
</dbReference>
<dbReference type="PANTHER" id="PTHR10218">
    <property type="entry name" value="GTP-BINDING PROTEIN ALPHA SUBUNIT"/>
    <property type="match status" value="1"/>
</dbReference>
<dbReference type="GO" id="GO:0005525">
    <property type="term" value="F:GTP binding"/>
    <property type="evidence" value="ECO:0007669"/>
    <property type="project" value="UniProtKB-KW"/>
</dbReference>
<dbReference type="InterPro" id="IPR001019">
    <property type="entry name" value="Gprotein_alpha_su"/>
</dbReference>
<accession>A0A4U1FJN4</accession>
<keyword evidence="2 8" id="KW-0479">Metal-binding</keyword>
<comment type="similarity">
    <text evidence="1">Belongs to the G-alpha family. G(12) subfamily.</text>
</comment>
<evidence type="ECO:0000256" key="7">
    <source>
        <dbReference type="PIRSR" id="PIRSR601019-1"/>
    </source>
</evidence>
<organism evidence="9 10">
    <name type="scientific">Monodon monoceros</name>
    <name type="common">Narwhal</name>
    <name type="synonym">Ceratodon monodon</name>
    <dbReference type="NCBI Taxonomy" id="40151"/>
    <lineage>
        <taxon>Eukaryota</taxon>
        <taxon>Metazoa</taxon>
        <taxon>Chordata</taxon>
        <taxon>Craniata</taxon>
        <taxon>Vertebrata</taxon>
        <taxon>Euteleostomi</taxon>
        <taxon>Mammalia</taxon>
        <taxon>Eutheria</taxon>
        <taxon>Laurasiatheria</taxon>
        <taxon>Artiodactyla</taxon>
        <taxon>Whippomorpha</taxon>
        <taxon>Cetacea</taxon>
        <taxon>Odontoceti</taxon>
        <taxon>Monodontidae</taxon>
        <taxon>Monodon</taxon>
    </lineage>
</organism>
<evidence type="ECO:0000256" key="2">
    <source>
        <dbReference type="ARBA" id="ARBA00022723"/>
    </source>
</evidence>
<evidence type="ECO:0008006" key="11">
    <source>
        <dbReference type="Google" id="ProtNLM"/>
    </source>
</evidence>
<dbReference type="FunFam" id="3.40.50.300:FF:000692">
    <property type="entry name" value="Guanine nucleotide-binding protein subunit alpha"/>
    <property type="match status" value="1"/>
</dbReference>
<dbReference type="InterPro" id="IPR011025">
    <property type="entry name" value="GproteinA_insert"/>
</dbReference>
<reference evidence="10" key="1">
    <citation type="journal article" date="2019" name="IScience">
        <title>Narwhal Genome Reveals Long-Term Low Genetic Diversity despite Current Large Abundance Size.</title>
        <authorList>
            <person name="Westbury M.V."/>
            <person name="Petersen B."/>
            <person name="Garde E."/>
            <person name="Heide-Jorgensen M.P."/>
            <person name="Lorenzen E.D."/>
        </authorList>
    </citation>
    <scope>NUCLEOTIDE SEQUENCE [LARGE SCALE GENOMIC DNA]</scope>
</reference>
<dbReference type="GO" id="GO:0031752">
    <property type="term" value="F:D5 dopamine receptor binding"/>
    <property type="evidence" value="ECO:0007669"/>
    <property type="project" value="TreeGrafter"/>
</dbReference>
<dbReference type="Proteomes" id="UP000308365">
    <property type="component" value="Unassembled WGS sequence"/>
</dbReference>
<evidence type="ECO:0000256" key="1">
    <source>
        <dbReference type="ARBA" id="ARBA00010405"/>
    </source>
</evidence>
<dbReference type="PRINTS" id="PR00440">
    <property type="entry name" value="GPROTEINA12"/>
</dbReference>
<dbReference type="GO" id="GO:0007189">
    <property type="term" value="P:adenylate cyclase-activating G protein-coupled receptor signaling pathway"/>
    <property type="evidence" value="ECO:0007669"/>
    <property type="project" value="TreeGrafter"/>
</dbReference>
<feature type="binding site" evidence="7">
    <location>
        <begin position="58"/>
        <end position="63"/>
    </location>
    <ligand>
        <name>GTP</name>
        <dbReference type="ChEBI" id="CHEBI:37565"/>
    </ligand>
</feature>
<dbReference type="InterPro" id="IPR000469">
    <property type="entry name" value="Gprotein_alpha_12/13"/>
</dbReference>
<comment type="caution">
    <text evidence="9">The sequence shown here is derived from an EMBL/GenBank/DDBJ whole genome shotgun (WGS) entry which is preliminary data.</text>
</comment>
<dbReference type="GO" id="GO:0005834">
    <property type="term" value="C:heterotrimeric G-protein complex"/>
    <property type="evidence" value="ECO:0007669"/>
    <property type="project" value="TreeGrafter"/>
</dbReference>
<keyword evidence="5 7" id="KW-0342">GTP-binding</keyword>
<feature type="binding site" evidence="8">
    <location>
        <position position="62"/>
    </location>
    <ligand>
        <name>Mg(2+)</name>
        <dbReference type="ChEBI" id="CHEBI:18420"/>
    </ligand>
</feature>
<dbReference type="PANTHER" id="PTHR10218:SF85">
    <property type="entry name" value="GUANINE NUCLEOTIDE-BINDING PROTEIN SUBUNIT ALPHA-13"/>
    <property type="match status" value="1"/>
</dbReference>
<evidence type="ECO:0000256" key="5">
    <source>
        <dbReference type="ARBA" id="ARBA00023134"/>
    </source>
</evidence>
<dbReference type="GO" id="GO:0031683">
    <property type="term" value="F:G-protein beta/gamma-subunit complex binding"/>
    <property type="evidence" value="ECO:0007669"/>
    <property type="project" value="InterPro"/>
</dbReference>
<dbReference type="SUPFAM" id="SSF52540">
    <property type="entry name" value="P-loop containing nucleoside triphosphate hydrolases"/>
    <property type="match status" value="1"/>
</dbReference>
<dbReference type="GO" id="GO:0005737">
    <property type="term" value="C:cytoplasm"/>
    <property type="evidence" value="ECO:0007669"/>
    <property type="project" value="TreeGrafter"/>
</dbReference>
<evidence type="ECO:0000256" key="8">
    <source>
        <dbReference type="PIRSR" id="PIRSR601019-2"/>
    </source>
</evidence>
<dbReference type="GO" id="GO:0046872">
    <property type="term" value="F:metal ion binding"/>
    <property type="evidence" value="ECO:0007669"/>
    <property type="project" value="UniProtKB-KW"/>
</dbReference>
<dbReference type="GO" id="GO:0031526">
    <property type="term" value="C:brush border membrane"/>
    <property type="evidence" value="ECO:0007669"/>
    <property type="project" value="TreeGrafter"/>
</dbReference>
<dbReference type="InterPro" id="IPR027417">
    <property type="entry name" value="P-loop_NTPase"/>
</dbReference>
<gene>
    <name evidence="9" type="ORF">EI555_000349</name>
</gene>
<keyword evidence="6" id="KW-0807">Transducer</keyword>
<proteinExistence type="inferred from homology"/>
<evidence type="ECO:0000313" key="9">
    <source>
        <dbReference type="EMBL" id="TKC49196.1"/>
    </source>
</evidence>
<dbReference type="Pfam" id="PF00503">
    <property type="entry name" value="G-alpha"/>
    <property type="match status" value="1"/>
</dbReference>
<dbReference type="GO" id="GO:0007266">
    <property type="term" value="P:Rho protein signal transduction"/>
    <property type="evidence" value="ECO:0007669"/>
    <property type="project" value="InterPro"/>
</dbReference>
<dbReference type="GO" id="GO:0003924">
    <property type="term" value="F:GTPase activity"/>
    <property type="evidence" value="ECO:0007669"/>
    <property type="project" value="InterPro"/>
</dbReference>
<keyword evidence="4 8" id="KW-0460">Magnesium</keyword>
<dbReference type="SMART" id="SM00275">
    <property type="entry name" value="G_alpha"/>
    <property type="match status" value="1"/>
</dbReference>
<evidence type="ECO:0000256" key="3">
    <source>
        <dbReference type="ARBA" id="ARBA00022741"/>
    </source>
</evidence>
<dbReference type="EMBL" id="RWIC01000129">
    <property type="protein sequence ID" value="TKC49196.1"/>
    <property type="molecule type" value="Genomic_DNA"/>
</dbReference>